<dbReference type="InterPro" id="IPR050374">
    <property type="entry name" value="RRT5_SRSF_SR"/>
</dbReference>
<feature type="domain" description="RRM" evidence="4">
    <location>
        <begin position="149"/>
        <end position="223"/>
    </location>
</feature>
<dbReference type="GO" id="GO:0003729">
    <property type="term" value="F:mRNA binding"/>
    <property type="evidence" value="ECO:0007669"/>
    <property type="project" value="TreeGrafter"/>
</dbReference>
<dbReference type="PANTHER" id="PTHR23003">
    <property type="entry name" value="RNA RECOGNITION MOTIF RRM DOMAIN CONTAINING PROTEIN"/>
    <property type="match status" value="1"/>
</dbReference>
<comment type="caution">
    <text evidence="5">The sequence shown here is derived from an EMBL/GenBank/DDBJ whole genome shotgun (WGS) entry which is preliminary data.</text>
</comment>
<dbReference type="GO" id="GO:0005634">
    <property type="term" value="C:nucleus"/>
    <property type="evidence" value="ECO:0007669"/>
    <property type="project" value="TreeGrafter"/>
</dbReference>
<gene>
    <name evidence="5" type="ORF">B0T23DRAFT_429197</name>
</gene>
<dbReference type="InterPro" id="IPR035979">
    <property type="entry name" value="RBD_domain_sf"/>
</dbReference>
<evidence type="ECO:0000259" key="4">
    <source>
        <dbReference type="PROSITE" id="PS50102"/>
    </source>
</evidence>
<keyword evidence="6" id="KW-1185">Reference proteome</keyword>
<evidence type="ECO:0000256" key="3">
    <source>
        <dbReference type="SAM" id="MobiDB-lite"/>
    </source>
</evidence>
<dbReference type="Pfam" id="PF00076">
    <property type="entry name" value="RRM_1"/>
    <property type="match status" value="2"/>
</dbReference>
<proteinExistence type="predicted"/>
<dbReference type="InterPro" id="IPR012677">
    <property type="entry name" value="Nucleotide-bd_a/b_plait_sf"/>
</dbReference>
<accession>A0AAJ0I8U1</accession>
<feature type="compositionally biased region" description="Basic and acidic residues" evidence="3">
    <location>
        <begin position="329"/>
        <end position="360"/>
    </location>
</feature>
<dbReference type="EMBL" id="JAULSX010000004">
    <property type="protein sequence ID" value="KAK3492990.1"/>
    <property type="molecule type" value="Genomic_DNA"/>
</dbReference>
<dbReference type="Gene3D" id="3.30.70.330">
    <property type="match status" value="2"/>
</dbReference>
<feature type="compositionally biased region" description="Basic and acidic residues" evidence="3">
    <location>
        <begin position="262"/>
        <end position="288"/>
    </location>
</feature>
<feature type="compositionally biased region" description="Basic and acidic residues" evidence="3">
    <location>
        <begin position="306"/>
        <end position="319"/>
    </location>
</feature>
<keyword evidence="1 2" id="KW-0694">RNA-binding</keyword>
<dbReference type="GeneID" id="87877801"/>
<dbReference type="PROSITE" id="PS50102">
    <property type="entry name" value="RRM"/>
    <property type="match status" value="2"/>
</dbReference>
<name>A0AAJ0I8U1_9PEZI</name>
<protein>
    <recommendedName>
        <fullName evidence="4">RRM domain-containing protein</fullName>
    </recommendedName>
</protein>
<feature type="domain" description="RRM" evidence="4">
    <location>
        <begin position="7"/>
        <end position="124"/>
    </location>
</feature>
<dbReference type="PANTHER" id="PTHR23003:SF51">
    <property type="entry name" value="SERINE-ARGININE PROTEIN 55"/>
    <property type="match status" value="1"/>
</dbReference>
<reference evidence="5 6" key="1">
    <citation type="journal article" date="2023" name="Mol. Phylogenet. Evol.">
        <title>Genome-scale phylogeny and comparative genomics of the fungal order Sordariales.</title>
        <authorList>
            <person name="Hensen N."/>
            <person name="Bonometti L."/>
            <person name="Westerberg I."/>
            <person name="Brannstrom I.O."/>
            <person name="Guillou S."/>
            <person name="Cros-Aarteil S."/>
            <person name="Calhoun S."/>
            <person name="Haridas S."/>
            <person name="Kuo A."/>
            <person name="Mondo S."/>
            <person name="Pangilinan J."/>
            <person name="Riley R."/>
            <person name="LaButti K."/>
            <person name="Andreopoulos B."/>
            <person name="Lipzen A."/>
            <person name="Chen C."/>
            <person name="Yan M."/>
            <person name="Daum C."/>
            <person name="Ng V."/>
            <person name="Clum A."/>
            <person name="Steindorff A."/>
            <person name="Ohm R.A."/>
            <person name="Martin F."/>
            <person name="Silar P."/>
            <person name="Natvig D.O."/>
            <person name="Lalanne C."/>
            <person name="Gautier V."/>
            <person name="Ament-Velasquez S.L."/>
            <person name="Kruys A."/>
            <person name="Hutchinson M.I."/>
            <person name="Powell A.J."/>
            <person name="Barry K."/>
            <person name="Miller A.N."/>
            <person name="Grigoriev I.V."/>
            <person name="Debuchy R."/>
            <person name="Gladieux P."/>
            <person name="Hiltunen Thoren M."/>
            <person name="Johannesson H."/>
        </authorList>
    </citation>
    <scope>NUCLEOTIDE SEQUENCE [LARGE SCALE GENOMIC DNA]</scope>
    <source>
        <strain evidence="5 6">FGSC 10403</strain>
    </source>
</reference>
<evidence type="ECO:0000256" key="2">
    <source>
        <dbReference type="PROSITE-ProRule" id="PRU00176"/>
    </source>
</evidence>
<organism evidence="5 6">
    <name type="scientific">Neurospora hispaniola</name>
    <dbReference type="NCBI Taxonomy" id="588809"/>
    <lineage>
        <taxon>Eukaryota</taxon>
        <taxon>Fungi</taxon>
        <taxon>Dikarya</taxon>
        <taxon>Ascomycota</taxon>
        <taxon>Pezizomycotina</taxon>
        <taxon>Sordariomycetes</taxon>
        <taxon>Sordariomycetidae</taxon>
        <taxon>Sordariales</taxon>
        <taxon>Sordariaceae</taxon>
        <taxon>Neurospora</taxon>
    </lineage>
</organism>
<evidence type="ECO:0000313" key="5">
    <source>
        <dbReference type="EMBL" id="KAK3492990.1"/>
    </source>
</evidence>
<dbReference type="InterPro" id="IPR000504">
    <property type="entry name" value="RRM_dom"/>
</dbReference>
<dbReference type="GO" id="GO:0005737">
    <property type="term" value="C:cytoplasm"/>
    <property type="evidence" value="ECO:0007669"/>
    <property type="project" value="TreeGrafter"/>
</dbReference>
<dbReference type="AlphaFoldDB" id="A0AAJ0I8U1"/>
<dbReference type="SUPFAM" id="SSF54928">
    <property type="entry name" value="RNA-binding domain, RBD"/>
    <property type="match status" value="1"/>
</dbReference>
<dbReference type="RefSeq" id="XP_062693448.1">
    <property type="nucleotide sequence ID" value="XM_062840179.1"/>
</dbReference>
<evidence type="ECO:0000256" key="1">
    <source>
        <dbReference type="ARBA" id="ARBA00022884"/>
    </source>
</evidence>
<sequence>MTEVSSTRLYLGNLPRHAAVSHDQTSIAALSLRGYLFCPVVPALAPGLVGSHPTIHNADSRKATKADVEAHFATHGTGEITEIKLMNGFGFIEYKDAMDARDVVPAFHGSDFMGERLTVQFARGARHREGGPGFTHERNSQPRPRRTPHRMQISGLPNETSWQDLKDFARQSGLDVVYSETTRNQNGEGFVEFENAADLRTAVEKLDNREFKGQRVTCVANTQPDIPRNDHRARSRSPRGRPYPPPMDDYDRRGPPPRGYSPRRDGYRDGYRDRSPPPRREYYDDRRGGYRSPPRRPIDDYPPPRGRYDDPYRAPRDYPPDPYMSGRGDAYDRRAPPVDFPPRDPYPREPYPPRDYGRRY</sequence>
<feature type="region of interest" description="Disordered" evidence="3">
    <location>
        <begin position="127"/>
        <end position="148"/>
    </location>
</feature>
<evidence type="ECO:0000313" key="6">
    <source>
        <dbReference type="Proteomes" id="UP001285908"/>
    </source>
</evidence>
<dbReference type="Proteomes" id="UP001285908">
    <property type="component" value="Unassembled WGS sequence"/>
</dbReference>
<feature type="region of interest" description="Disordered" evidence="3">
    <location>
        <begin position="217"/>
        <end position="360"/>
    </location>
</feature>
<dbReference type="SMART" id="SM00360">
    <property type="entry name" value="RRM"/>
    <property type="match status" value="2"/>
</dbReference>
<feature type="compositionally biased region" description="Basic and acidic residues" evidence="3">
    <location>
        <begin position="127"/>
        <end position="140"/>
    </location>
</feature>
<dbReference type="CDD" id="cd12339">
    <property type="entry name" value="RRM2_SRSF1_4_like"/>
    <property type="match status" value="1"/>
</dbReference>